<evidence type="ECO:0000313" key="2">
    <source>
        <dbReference type="EMBL" id="KXT40517.1"/>
    </source>
</evidence>
<accession>A0A139KMT9</accession>
<dbReference type="PATRIC" id="fig|329854.7.peg.5365"/>
<reference evidence="2 3" key="1">
    <citation type="submission" date="2016-02" db="EMBL/GenBank/DDBJ databases">
        <authorList>
            <person name="Wen L."/>
            <person name="He K."/>
            <person name="Yang H."/>
        </authorList>
    </citation>
    <scope>NUCLEOTIDE SEQUENCE [LARGE SCALE GENOMIC DNA]</scope>
    <source>
        <strain evidence="2 3">KLE1704</strain>
    </source>
</reference>
<proteinExistence type="predicted"/>
<gene>
    <name evidence="2" type="ORF">HMPREF2531_05293</name>
</gene>
<feature type="transmembrane region" description="Helical" evidence="1">
    <location>
        <begin position="7"/>
        <end position="31"/>
    </location>
</feature>
<dbReference type="Proteomes" id="UP000070319">
    <property type="component" value="Unassembled WGS sequence"/>
</dbReference>
<dbReference type="EMBL" id="LTDF01000178">
    <property type="protein sequence ID" value="KXT40517.1"/>
    <property type="molecule type" value="Genomic_DNA"/>
</dbReference>
<keyword evidence="1" id="KW-0472">Membrane</keyword>
<evidence type="ECO:0000313" key="3">
    <source>
        <dbReference type="Proteomes" id="UP000070319"/>
    </source>
</evidence>
<comment type="caution">
    <text evidence="2">The sequence shown here is derived from an EMBL/GenBank/DDBJ whole genome shotgun (WGS) entry which is preliminary data.</text>
</comment>
<evidence type="ECO:0000256" key="1">
    <source>
        <dbReference type="SAM" id="Phobius"/>
    </source>
</evidence>
<dbReference type="AlphaFoldDB" id="A0A139KMT9"/>
<keyword evidence="1" id="KW-0812">Transmembrane</keyword>
<keyword evidence="1" id="KW-1133">Transmembrane helix</keyword>
<feature type="transmembrane region" description="Helical" evidence="1">
    <location>
        <begin position="37"/>
        <end position="60"/>
    </location>
</feature>
<protein>
    <submittedName>
        <fullName evidence="2">Uncharacterized protein</fullName>
    </submittedName>
</protein>
<organism evidence="2">
    <name type="scientific">Bacteroides intestinalis</name>
    <dbReference type="NCBI Taxonomy" id="329854"/>
    <lineage>
        <taxon>Bacteria</taxon>
        <taxon>Pseudomonadati</taxon>
        <taxon>Bacteroidota</taxon>
        <taxon>Bacteroidia</taxon>
        <taxon>Bacteroidales</taxon>
        <taxon>Bacteroidaceae</taxon>
        <taxon>Bacteroides</taxon>
    </lineage>
</organism>
<name>A0A139KMT9_9BACE</name>
<sequence>MKAMKKLTVQLAVAVFLTVSGMVLIFSGFWVSPRGEIHNSVLVAFGEVSTFAGALFGVDYRYQVRIFKKKEVKDENPT</sequence>